<dbReference type="InterPro" id="IPR011322">
    <property type="entry name" value="N-reg_PII-like_a/b"/>
</dbReference>
<accession>A0A0S2TF60</accession>
<dbReference type="PROSITE" id="PS51343">
    <property type="entry name" value="PII_GLNB_DOM"/>
    <property type="match status" value="1"/>
</dbReference>
<feature type="modified residue" description="O-UMP-tyrosine" evidence="1">
    <location>
        <position position="45"/>
    </location>
</feature>
<evidence type="ECO:0000256" key="1">
    <source>
        <dbReference type="PIRSR" id="PIRSR602187-50"/>
    </source>
</evidence>
<dbReference type="PRINTS" id="PR00340">
    <property type="entry name" value="PIIGLNB"/>
</dbReference>
<dbReference type="GO" id="GO:0006808">
    <property type="term" value="P:regulation of nitrogen utilization"/>
    <property type="evidence" value="ECO:0007669"/>
    <property type="project" value="InterPro"/>
</dbReference>
<evidence type="ECO:0008006" key="4">
    <source>
        <dbReference type="Google" id="ProtNLM"/>
    </source>
</evidence>
<dbReference type="Gene3D" id="3.30.70.120">
    <property type="match status" value="1"/>
</dbReference>
<dbReference type="GO" id="GO:0030234">
    <property type="term" value="F:enzyme regulator activity"/>
    <property type="evidence" value="ECO:0007669"/>
    <property type="project" value="InterPro"/>
</dbReference>
<dbReference type="STRING" id="1748243.Tel_11880"/>
<protein>
    <recommendedName>
        <fullName evidence="4">Transcriptional regulator</fullName>
    </recommendedName>
</protein>
<dbReference type="PANTHER" id="PTHR30115:SF11">
    <property type="entry name" value="NITROGEN REGULATORY PROTEIN P-II HOMOLOG"/>
    <property type="match status" value="1"/>
</dbReference>
<dbReference type="GO" id="GO:0005829">
    <property type="term" value="C:cytosol"/>
    <property type="evidence" value="ECO:0007669"/>
    <property type="project" value="TreeGrafter"/>
</dbReference>
<keyword evidence="3" id="KW-1185">Reference proteome</keyword>
<reference evidence="2" key="1">
    <citation type="submission" date="2015-10" db="EMBL/GenBank/DDBJ databases">
        <title>Description of Candidatus Tenderia electrophaga gen. nov, sp. nov., an Uncultivated Electroautotroph from a Biocathode Enrichment.</title>
        <authorList>
            <person name="Eddie B.J."/>
            <person name="Malanoski A.P."/>
            <person name="Wang Z."/>
            <person name="Hall R.J."/>
            <person name="Oh S.D."/>
            <person name="Heiner C."/>
            <person name="Lin B."/>
            <person name="Strycharz-Glaven S.M."/>
        </authorList>
    </citation>
    <scope>NUCLEOTIDE SEQUENCE [LARGE SCALE GENOMIC DNA]</scope>
    <source>
        <strain evidence="2">NRL1</strain>
    </source>
</reference>
<dbReference type="AlphaFoldDB" id="A0A0S2TF60"/>
<dbReference type="SMART" id="SM00938">
    <property type="entry name" value="P-II"/>
    <property type="match status" value="1"/>
</dbReference>
<dbReference type="KEGG" id="tee:Tel_11880"/>
<gene>
    <name evidence="2" type="ORF">Tel_11880</name>
</gene>
<dbReference type="SUPFAM" id="SSF54913">
    <property type="entry name" value="GlnB-like"/>
    <property type="match status" value="1"/>
</dbReference>
<sequence>MPHRKVTAIIRSDALEKVESRLQEFGVRGISVSRVKGYGEYANFYARDWLTSHARIEIFTAAEHAEQIVAAIIDAAHVGQAGDGIVAILPVEKLYRIRSRAEAFAGEI</sequence>
<dbReference type="InterPro" id="IPR015867">
    <property type="entry name" value="N-reg_PII/ATP_PRibTrfase_C"/>
</dbReference>
<dbReference type="EMBL" id="CP013099">
    <property type="protein sequence ID" value="ALP53774.1"/>
    <property type="molecule type" value="Genomic_DNA"/>
</dbReference>
<name>A0A0S2TF60_9GAMM</name>
<keyword evidence="1" id="KW-0597">Phosphoprotein</keyword>
<evidence type="ECO:0000313" key="3">
    <source>
        <dbReference type="Proteomes" id="UP000055136"/>
    </source>
</evidence>
<proteinExistence type="predicted"/>
<dbReference type="Pfam" id="PF00543">
    <property type="entry name" value="P-II"/>
    <property type="match status" value="1"/>
</dbReference>
<dbReference type="PANTHER" id="PTHR30115">
    <property type="entry name" value="NITROGEN REGULATORY PROTEIN P-II"/>
    <property type="match status" value="1"/>
</dbReference>
<dbReference type="Proteomes" id="UP000055136">
    <property type="component" value="Chromosome"/>
</dbReference>
<dbReference type="InterPro" id="IPR002187">
    <property type="entry name" value="N-reg_PII"/>
</dbReference>
<evidence type="ECO:0000313" key="2">
    <source>
        <dbReference type="EMBL" id="ALP53774.1"/>
    </source>
</evidence>
<organism evidence="2 3">
    <name type="scientific">Candidatus Tenderia electrophaga</name>
    <dbReference type="NCBI Taxonomy" id="1748243"/>
    <lineage>
        <taxon>Bacteria</taxon>
        <taxon>Pseudomonadati</taxon>
        <taxon>Pseudomonadota</taxon>
        <taxon>Gammaproteobacteria</taxon>
        <taxon>Candidatus Tenderiales</taxon>
        <taxon>Candidatus Tenderiaceae</taxon>
        <taxon>Candidatus Tenderia</taxon>
    </lineage>
</organism>
<dbReference type="GO" id="GO:0005524">
    <property type="term" value="F:ATP binding"/>
    <property type="evidence" value="ECO:0007669"/>
    <property type="project" value="TreeGrafter"/>
</dbReference>